<name>A0ACD4NJM9_9HYPH</name>
<reference evidence="1" key="1">
    <citation type="submission" date="2022-11" db="EMBL/GenBank/DDBJ databases">
        <title>beta-Carotene-producing bacterium, Jeongeuplla avenae sp. nov., alleviates the salt stress of Arabidopsis seedlings.</title>
        <authorList>
            <person name="Jiang L."/>
            <person name="Lee J."/>
        </authorList>
    </citation>
    <scope>NUCLEOTIDE SEQUENCE</scope>
    <source>
        <strain evidence="1">DY_R2A_6</strain>
    </source>
</reference>
<protein>
    <submittedName>
        <fullName evidence="1">PAS domain S-box protein</fullName>
    </submittedName>
</protein>
<dbReference type="EMBL" id="CP113520">
    <property type="protein sequence ID" value="WAJ27009.1"/>
    <property type="molecule type" value="Genomic_DNA"/>
</dbReference>
<keyword evidence="2" id="KW-1185">Reference proteome</keyword>
<proteinExistence type="predicted"/>
<sequence length="616" mass="68093">MARYIRERDWCDTPLGAIGSWPPSLKTTLGLALEMREPAAVAWGPACRLLYNDGYATLMGHRHPVGLGRPFAEVWPEIFEELRPRIEAVLSGATQALDGRLPDLAGPGNSVSRPEVVASWTPIRLESGAVGGFLSLGVDTTARHRTEQALEASEERHRLILESALDYAIFTIDADGIVTSWPAGAQAVFGWSEAEMIGQDVAITFTPEDRANEAPQRERDEARRHGVATNTRWHLRKDERRIFIEGSVRRLRSSGSSDGHGFIKIGADVTKRREAEKRLRDNRRRLRSVVEGIPQLIWRAALGGEWTWASPQWGKYTGQKGALSHGFGWLAALHPDDRGPALEGWRNADGSSYLDMETRLYDAGEGRYRWFQSRALPIRDETGRIIEWLGTSTDVDDMRQLQERQTLLLAELQHRTRNLLGVVRAMADRTAAGANSLEAFLPPFRERLAALSRINGLLSKLEHGERVTFDTLILTELGARGALEDVGGRIVLDGPADVRLRSASVQTFALAIHELATNAVKYGALAAPDGRLSVRWRADLNEAGARRLHVEWIESGVPNVPAPDAPPRGGGYGRLLIERSLPYQLHAAVAYELSEGGVRCTIDLPLGSSRQRGDTQ</sequence>
<evidence type="ECO:0000313" key="2">
    <source>
        <dbReference type="Proteomes" id="UP001163223"/>
    </source>
</evidence>
<dbReference type="Proteomes" id="UP001163223">
    <property type="component" value="Chromosome"/>
</dbReference>
<evidence type="ECO:0000313" key="1">
    <source>
        <dbReference type="EMBL" id="WAJ27009.1"/>
    </source>
</evidence>
<gene>
    <name evidence="1" type="ORF">OXU80_19380</name>
</gene>
<organism evidence="1 2">
    <name type="scientific">Antarcticirhabdus aurantiaca</name>
    <dbReference type="NCBI Taxonomy" id="2606717"/>
    <lineage>
        <taxon>Bacteria</taxon>
        <taxon>Pseudomonadati</taxon>
        <taxon>Pseudomonadota</taxon>
        <taxon>Alphaproteobacteria</taxon>
        <taxon>Hyphomicrobiales</taxon>
        <taxon>Aurantimonadaceae</taxon>
        <taxon>Antarcticirhabdus</taxon>
    </lineage>
</organism>
<accession>A0ACD4NJM9</accession>